<dbReference type="InterPro" id="IPR048328">
    <property type="entry name" value="Dyp_perox_C"/>
</dbReference>
<evidence type="ECO:0000259" key="14">
    <source>
        <dbReference type="Pfam" id="PF04261"/>
    </source>
</evidence>
<evidence type="ECO:0000259" key="15">
    <source>
        <dbReference type="Pfam" id="PF20628"/>
    </source>
</evidence>
<evidence type="ECO:0000256" key="7">
    <source>
        <dbReference type="ARBA" id="ARBA00023004"/>
    </source>
</evidence>
<dbReference type="PANTHER" id="PTHR30521:SF4">
    <property type="entry name" value="DEFERROCHELATASE"/>
    <property type="match status" value="1"/>
</dbReference>
<dbReference type="InterPro" id="IPR006314">
    <property type="entry name" value="Dyp_peroxidase"/>
</dbReference>
<keyword evidence="3 13" id="KW-0349">Heme</keyword>
<evidence type="ECO:0000256" key="1">
    <source>
        <dbReference type="ARBA" id="ARBA00004196"/>
    </source>
</evidence>
<evidence type="ECO:0000313" key="16">
    <source>
        <dbReference type="EMBL" id="MBF4160377.1"/>
    </source>
</evidence>
<accession>A0A930UVG1</accession>
<reference evidence="16" key="1">
    <citation type="submission" date="2020-11" db="EMBL/GenBank/DDBJ databases">
        <title>Nocardioides sp. CBS4Y-1, whole genome shotgun sequence.</title>
        <authorList>
            <person name="Tuo L."/>
        </authorList>
    </citation>
    <scope>NUCLEOTIDE SEQUENCE</scope>
    <source>
        <strain evidence="16">CBS4Y-1</strain>
    </source>
</reference>
<dbReference type="PROSITE" id="PS51404">
    <property type="entry name" value="DYP_PEROXIDASE"/>
    <property type="match status" value="1"/>
</dbReference>
<dbReference type="GO" id="GO:0033212">
    <property type="term" value="P:iron import into cell"/>
    <property type="evidence" value="ECO:0007669"/>
    <property type="project" value="InterPro"/>
</dbReference>
<dbReference type="Proteomes" id="UP000656804">
    <property type="component" value="Unassembled WGS sequence"/>
</dbReference>
<keyword evidence="6 13" id="KW-0560">Oxidoreductase</keyword>
<protein>
    <recommendedName>
        <fullName evidence="10 13">Deferrochelatase</fullName>
        <ecNumber evidence="13">1.11.1.-</ecNumber>
    </recommendedName>
    <alternativeName>
        <fullName evidence="11 13">Peroxidase EfeB</fullName>
    </alternativeName>
</protein>
<dbReference type="Pfam" id="PF20628">
    <property type="entry name" value="Dyp_perox_C"/>
    <property type="match status" value="1"/>
</dbReference>
<evidence type="ECO:0000256" key="10">
    <source>
        <dbReference type="ARBA" id="ARBA00033771"/>
    </source>
</evidence>
<evidence type="ECO:0000256" key="8">
    <source>
        <dbReference type="ARBA" id="ARBA00023239"/>
    </source>
</evidence>
<dbReference type="EC" id="1.11.1.-" evidence="13"/>
<keyword evidence="17" id="KW-1185">Reference proteome</keyword>
<dbReference type="GO" id="GO:0005829">
    <property type="term" value="C:cytosol"/>
    <property type="evidence" value="ECO:0007669"/>
    <property type="project" value="TreeGrafter"/>
</dbReference>
<dbReference type="GO" id="GO:0004325">
    <property type="term" value="F:ferrochelatase activity"/>
    <property type="evidence" value="ECO:0007669"/>
    <property type="project" value="UniProtKB-EC"/>
</dbReference>
<evidence type="ECO:0000256" key="4">
    <source>
        <dbReference type="ARBA" id="ARBA00022723"/>
    </source>
</evidence>
<evidence type="ECO:0000313" key="17">
    <source>
        <dbReference type="Proteomes" id="UP000656804"/>
    </source>
</evidence>
<dbReference type="Pfam" id="PF04261">
    <property type="entry name" value="Dyp_perox_N"/>
    <property type="match status" value="1"/>
</dbReference>
<proteinExistence type="inferred from homology"/>
<dbReference type="NCBIfam" id="TIGR01412">
    <property type="entry name" value="tat_substr_1"/>
    <property type="match status" value="1"/>
</dbReference>
<feature type="domain" description="Dyp-type peroxidase N-terminal" evidence="14">
    <location>
        <begin position="56"/>
        <end position="214"/>
    </location>
</feature>
<keyword evidence="7 13" id="KW-0408">Iron</keyword>
<organism evidence="16 17">
    <name type="scientific">Nocardioides acrostichi</name>
    <dbReference type="NCBI Taxonomy" id="2784339"/>
    <lineage>
        <taxon>Bacteria</taxon>
        <taxon>Bacillati</taxon>
        <taxon>Actinomycetota</taxon>
        <taxon>Actinomycetes</taxon>
        <taxon>Propionibacteriales</taxon>
        <taxon>Nocardioidaceae</taxon>
        <taxon>Nocardioides</taxon>
    </lineage>
</organism>
<name>A0A930UVG1_9ACTN</name>
<dbReference type="InterPro" id="IPR048327">
    <property type="entry name" value="Dyp_perox_N"/>
</dbReference>
<dbReference type="PROSITE" id="PS51318">
    <property type="entry name" value="TAT"/>
    <property type="match status" value="1"/>
</dbReference>
<keyword evidence="4 13" id="KW-0479">Metal-binding</keyword>
<dbReference type="InterPro" id="IPR011008">
    <property type="entry name" value="Dimeric_a/b-barrel"/>
</dbReference>
<evidence type="ECO:0000256" key="11">
    <source>
        <dbReference type="ARBA" id="ARBA00033775"/>
    </source>
</evidence>
<dbReference type="GO" id="GO:0004601">
    <property type="term" value="F:peroxidase activity"/>
    <property type="evidence" value="ECO:0007669"/>
    <property type="project" value="UniProtKB-KW"/>
</dbReference>
<evidence type="ECO:0000256" key="12">
    <source>
        <dbReference type="ARBA" id="ARBA00048856"/>
    </source>
</evidence>
<comment type="cofactor">
    <cofactor evidence="13">
        <name>heme b</name>
        <dbReference type="ChEBI" id="CHEBI:60344"/>
    </cofactor>
    <text evidence="13">Binds 1 heme b (iron(II)-protoporphyrin IX) group non-covalently per subunit.</text>
</comment>
<comment type="catalytic activity">
    <reaction evidence="12">
        <text>heme b + 2 H(+) = protoporphyrin IX + Fe(2+)</text>
        <dbReference type="Rhea" id="RHEA:22584"/>
        <dbReference type="ChEBI" id="CHEBI:15378"/>
        <dbReference type="ChEBI" id="CHEBI:29033"/>
        <dbReference type="ChEBI" id="CHEBI:57306"/>
        <dbReference type="ChEBI" id="CHEBI:60344"/>
        <dbReference type="EC" id="4.98.1.1"/>
    </reaction>
    <physiologicalReaction direction="left-to-right" evidence="12">
        <dbReference type="Rhea" id="RHEA:22585"/>
    </physiologicalReaction>
</comment>
<dbReference type="AlphaFoldDB" id="A0A930UVG1"/>
<dbReference type="NCBIfam" id="TIGR01413">
    <property type="entry name" value="Dyp_perox_fam"/>
    <property type="match status" value="1"/>
</dbReference>
<gene>
    <name evidence="16" type="primary">efeB</name>
    <name evidence="16" type="ORF">ISG29_01655</name>
</gene>
<dbReference type="PANTHER" id="PTHR30521">
    <property type="entry name" value="DEFERROCHELATASE/PEROXIDASE"/>
    <property type="match status" value="1"/>
</dbReference>
<dbReference type="GO" id="GO:0020037">
    <property type="term" value="F:heme binding"/>
    <property type="evidence" value="ECO:0007669"/>
    <property type="project" value="InterPro"/>
</dbReference>
<evidence type="ECO:0000256" key="2">
    <source>
        <dbReference type="ARBA" id="ARBA00022559"/>
    </source>
</evidence>
<dbReference type="RefSeq" id="WP_194501612.1">
    <property type="nucleotide sequence ID" value="NZ_JADIVZ010000001.1"/>
</dbReference>
<keyword evidence="5" id="KW-0732">Signal</keyword>
<comment type="subcellular location">
    <subcellularLocation>
        <location evidence="1">Cell envelope</location>
    </subcellularLocation>
</comment>
<comment type="similarity">
    <text evidence="9 13">Belongs to the DyP-type peroxidase family.</text>
</comment>
<dbReference type="GO" id="GO:0030313">
    <property type="term" value="C:cell envelope"/>
    <property type="evidence" value="ECO:0007669"/>
    <property type="project" value="UniProtKB-SubCell"/>
</dbReference>
<evidence type="ECO:0000256" key="9">
    <source>
        <dbReference type="ARBA" id="ARBA00025737"/>
    </source>
</evidence>
<evidence type="ECO:0000256" key="13">
    <source>
        <dbReference type="RuleBase" id="RU365017"/>
    </source>
</evidence>
<dbReference type="SUPFAM" id="SSF54909">
    <property type="entry name" value="Dimeric alpha+beta barrel"/>
    <property type="match status" value="1"/>
</dbReference>
<dbReference type="EMBL" id="JADIVZ010000001">
    <property type="protein sequence ID" value="MBF4160377.1"/>
    <property type="molecule type" value="Genomic_DNA"/>
</dbReference>
<comment type="caution">
    <text evidence="16">The sequence shown here is derived from an EMBL/GenBank/DDBJ whole genome shotgun (WGS) entry which is preliminary data.</text>
</comment>
<dbReference type="InterPro" id="IPR006311">
    <property type="entry name" value="TAT_signal"/>
</dbReference>
<comment type="function">
    <text evidence="13">Involved in the recovery of exogenous heme iron. Extracts iron from heme while preserving the protoporphyrin ring intact.</text>
</comment>
<keyword evidence="8" id="KW-0456">Lyase</keyword>
<evidence type="ECO:0000256" key="3">
    <source>
        <dbReference type="ARBA" id="ARBA00022617"/>
    </source>
</evidence>
<dbReference type="InterPro" id="IPR006313">
    <property type="entry name" value="EfeB/EfeN"/>
</dbReference>
<evidence type="ECO:0000256" key="5">
    <source>
        <dbReference type="ARBA" id="ARBA00022729"/>
    </source>
</evidence>
<keyword evidence="2 13" id="KW-0575">Peroxidase</keyword>
<sequence length="422" mass="44365">MPRPASISRRGLLGGGAAAVGLGGAFAVGRASEAAGSSAGSGSVESERYALRGQHQPGIVTPAQDRLHFAAFDVLTEDRDELIDLLRSWTDAAEEMMAGRAVGSGAIGSFDLPPDDTGEALGLPASGLTITFGFGPGLFATTEGEDRFGLADRRPAGLEDLPHFPGDALIEARSGGDLCVQACAQDPQVAVHAIRNLARIGFGTVSVRWSQLGFGRTSTTSTQQETPRNLFGFKDGTDNVKAEEVDALDEHVWIGADDDPDAAWLAGGSFLVARRIAMDIEVWDRQPLGDQEDFVGRAKGTGAPLSGGEEHTAPDFSLAGSDGPIIPTTSHVAVVHPDHHDGVRMLRRGYNFVDGTTDLGALDAGLFFLAYVRDPRTHFTPVQQAMSRHDALMEYLTVTGSAVFAVPPGAGEGEYVGEPLFG</sequence>
<feature type="domain" description="Dyp-type peroxidase C-terminal" evidence="15">
    <location>
        <begin position="226"/>
        <end position="409"/>
    </location>
</feature>
<dbReference type="GO" id="GO:0046872">
    <property type="term" value="F:metal ion binding"/>
    <property type="evidence" value="ECO:0007669"/>
    <property type="project" value="UniProtKB-KW"/>
</dbReference>
<evidence type="ECO:0000256" key="6">
    <source>
        <dbReference type="ARBA" id="ARBA00023002"/>
    </source>
</evidence>